<dbReference type="Proteomes" id="UP001066276">
    <property type="component" value="Chromosome 3_2"/>
</dbReference>
<gene>
    <name evidence="1" type="ORF">NDU88_001348</name>
</gene>
<protein>
    <submittedName>
        <fullName evidence="1">Uncharacterized protein</fullName>
    </submittedName>
</protein>
<evidence type="ECO:0000313" key="1">
    <source>
        <dbReference type="EMBL" id="KAJ1176065.1"/>
    </source>
</evidence>
<comment type="caution">
    <text evidence="1">The sequence shown here is derived from an EMBL/GenBank/DDBJ whole genome shotgun (WGS) entry which is preliminary data.</text>
</comment>
<reference evidence="1" key="1">
    <citation type="journal article" date="2022" name="bioRxiv">
        <title>Sequencing and chromosome-scale assembly of the giantPleurodeles waltlgenome.</title>
        <authorList>
            <person name="Brown T."/>
            <person name="Elewa A."/>
            <person name="Iarovenko S."/>
            <person name="Subramanian E."/>
            <person name="Araus A.J."/>
            <person name="Petzold A."/>
            <person name="Susuki M."/>
            <person name="Suzuki K.-i.T."/>
            <person name="Hayashi T."/>
            <person name="Toyoda A."/>
            <person name="Oliveira C."/>
            <person name="Osipova E."/>
            <person name="Leigh N.D."/>
            <person name="Simon A."/>
            <person name="Yun M.H."/>
        </authorList>
    </citation>
    <scope>NUCLEOTIDE SEQUENCE</scope>
    <source>
        <strain evidence="1">20211129_DDA</strain>
        <tissue evidence="1">Liver</tissue>
    </source>
</reference>
<keyword evidence="2" id="KW-1185">Reference proteome</keyword>
<dbReference type="EMBL" id="JANPWB010000006">
    <property type="protein sequence ID" value="KAJ1176065.1"/>
    <property type="molecule type" value="Genomic_DNA"/>
</dbReference>
<sequence length="66" mass="6871">MEHAMLGGDQLSMAGPAGLAVLLLQRHPTKEVSGELSLLRPDWWSDQTAASWSTGPTLGPCAGDPG</sequence>
<dbReference type="AlphaFoldDB" id="A0AAV7THC4"/>
<organism evidence="1 2">
    <name type="scientific">Pleurodeles waltl</name>
    <name type="common">Iberian ribbed newt</name>
    <dbReference type="NCBI Taxonomy" id="8319"/>
    <lineage>
        <taxon>Eukaryota</taxon>
        <taxon>Metazoa</taxon>
        <taxon>Chordata</taxon>
        <taxon>Craniata</taxon>
        <taxon>Vertebrata</taxon>
        <taxon>Euteleostomi</taxon>
        <taxon>Amphibia</taxon>
        <taxon>Batrachia</taxon>
        <taxon>Caudata</taxon>
        <taxon>Salamandroidea</taxon>
        <taxon>Salamandridae</taxon>
        <taxon>Pleurodelinae</taxon>
        <taxon>Pleurodeles</taxon>
    </lineage>
</organism>
<name>A0AAV7THC4_PLEWA</name>
<accession>A0AAV7THC4</accession>
<evidence type="ECO:0000313" key="2">
    <source>
        <dbReference type="Proteomes" id="UP001066276"/>
    </source>
</evidence>
<proteinExistence type="predicted"/>